<dbReference type="PIRSF" id="PIRSF000105">
    <property type="entry name" value="HCDH"/>
    <property type="match status" value="1"/>
</dbReference>
<evidence type="ECO:0000259" key="4">
    <source>
        <dbReference type="Pfam" id="PF00725"/>
    </source>
</evidence>
<evidence type="ECO:0000256" key="3">
    <source>
        <dbReference type="ARBA" id="ARBA00023002"/>
    </source>
</evidence>
<comment type="similarity">
    <text evidence="2">Belongs to the 3-hydroxyacyl-CoA dehydrogenase family.</text>
</comment>
<accession>A0ABY5PFX0</accession>
<feature type="domain" description="3-hydroxyacyl-CoA dehydrogenase C-terminal" evidence="4">
    <location>
        <begin position="175"/>
        <end position="263"/>
    </location>
</feature>
<dbReference type="InterPro" id="IPR022694">
    <property type="entry name" value="3-OHacyl-CoA_DH"/>
</dbReference>
<evidence type="ECO:0000259" key="5">
    <source>
        <dbReference type="Pfam" id="PF02737"/>
    </source>
</evidence>
<dbReference type="Proteomes" id="UP001058860">
    <property type="component" value="Chromosome"/>
</dbReference>
<evidence type="ECO:0000256" key="1">
    <source>
        <dbReference type="ARBA" id="ARBA00005086"/>
    </source>
</evidence>
<dbReference type="InterPro" id="IPR036291">
    <property type="entry name" value="NAD(P)-bd_dom_sf"/>
</dbReference>
<keyword evidence="7" id="KW-1185">Reference proteome</keyword>
<evidence type="ECO:0000313" key="7">
    <source>
        <dbReference type="Proteomes" id="UP001058860"/>
    </source>
</evidence>
<dbReference type="EMBL" id="CP088295">
    <property type="protein sequence ID" value="UUY03307.1"/>
    <property type="molecule type" value="Genomic_DNA"/>
</dbReference>
<dbReference type="InterPro" id="IPR006176">
    <property type="entry name" value="3-OHacyl-CoA_DH_NAD-bd"/>
</dbReference>
<gene>
    <name evidence="6" type="ORF">LRS13_21970</name>
</gene>
<proteinExistence type="inferred from homology"/>
<comment type="pathway">
    <text evidence="1">Lipid metabolism; butanoate metabolism.</text>
</comment>
<dbReference type="InterPro" id="IPR008927">
    <property type="entry name" value="6-PGluconate_DH-like_C_sf"/>
</dbReference>
<dbReference type="SUPFAM" id="SSF51735">
    <property type="entry name" value="NAD(P)-binding Rossmann-fold domains"/>
    <property type="match status" value="1"/>
</dbReference>
<keyword evidence="3" id="KW-0560">Oxidoreductase</keyword>
<dbReference type="SUPFAM" id="SSF48179">
    <property type="entry name" value="6-phosphogluconate dehydrogenase C-terminal domain-like"/>
    <property type="match status" value="1"/>
</dbReference>
<dbReference type="PANTHER" id="PTHR48075">
    <property type="entry name" value="3-HYDROXYACYL-COA DEHYDROGENASE FAMILY PROTEIN"/>
    <property type="match status" value="1"/>
</dbReference>
<dbReference type="RefSeq" id="WP_353863817.1">
    <property type="nucleotide sequence ID" value="NZ_CP088295.1"/>
</dbReference>
<feature type="domain" description="3-hydroxyacyl-CoA dehydrogenase NAD binding" evidence="5">
    <location>
        <begin position="5"/>
        <end position="172"/>
    </location>
</feature>
<dbReference type="Pfam" id="PF02737">
    <property type="entry name" value="3HCDH_N"/>
    <property type="match status" value="1"/>
</dbReference>
<dbReference type="Gene3D" id="1.10.1040.10">
    <property type="entry name" value="N-(1-d-carboxylethyl)-l-norvaline Dehydrogenase, domain 2"/>
    <property type="match status" value="1"/>
</dbReference>
<name>A0ABY5PFX0_9ACTN</name>
<dbReference type="InterPro" id="IPR013328">
    <property type="entry name" value="6PGD_dom2"/>
</dbReference>
<sequence>MAETLAIAGSGTIAAGLAAVAAANGPVKLWARSDASAERARKTIDKFISRMEGVDPSAVTVVQDLGELVDGATFVVEAIAEEYAAKEPLLEQLASRTGADVVVATTTSSLSVEKLAAASGAAERFVGLHVFNPVPRMKLVELIYPAAAAQGVRDRAKDLCVALEKEPVEIPDVPGFVVNRLLFPYLFSAVVLQDETGLPSESIDTAMKLGAGHPMGPLALLDLVGIDVSVAIGDAIGADVPQRLRDLLAEGKLGRKSGSGLYASY</sequence>
<evidence type="ECO:0000313" key="6">
    <source>
        <dbReference type="EMBL" id="UUY03307.1"/>
    </source>
</evidence>
<dbReference type="Pfam" id="PF00725">
    <property type="entry name" value="3HCDH"/>
    <property type="match status" value="1"/>
</dbReference>
<reference evidence="7" key="1">
    <citation type="submission" date="2021-11" db="EMBL/GenBank/DDBJ databases">
        <title>Cultivation dependent microbiological survey of springs from the worlds oldest radium mine currently devoted to the extraction of radon-saturated water.</title>
        <authorList>
            <person name="Kapinusova G."/>
            <person name="Smrhova T."/>
            <person name="Strejcek M."/>
            <person name="Suman J."/>
            <person name="Jani K."/>
            <person name="Pajer P."/>
            <person name="Uhlik O."/>
        </authorList>
    </citation>
    <scope>NUCLEOTIDE SEQUENCE [LARGE SCALE GENOMIC DNA]</scope>
    <source>
        <strain evidence="7">J379</strain>
    </source>
</reference>
<protein>
    <submittedName>
        <fullName evidence="6">3-hydroxyacyl-CoA dehydrogenase NAD-binding domain-containing protein</fullName>
    </submittedName>
</protein>
<dbReference type="PANTHER" id="PTHR48075:SF5">
    <property type="entry name" value="3-HYDROXYBUTYRYL-COA DEHYDROGENASE"/>
    <property type="match status" value="1"/>
</dbReference>
<dbReference type="InterPro" id="IPR006108">
    <property type="entry name" value="3HC_DH_C"/>
</dbReference>
<evidence type="ECO:0000256" key="2">
    <source>
        <dbReference type="ARBA" id="ARBA00009463"/>
    </source>
</evidence>
<organism evidence="6 7">
    <name type="scientific">Svornostia abyssi</name>
    <dbReference type="NCBI Taxonomy" id="2898438"/>
    <lineage>
        <taxon>Bacteria</taxon>
        <taxon>Bacillati</taxon>
        <taxon>Actinomycetota</taxon>
        <taxon>Thermoleophilia</taxon>
        <taxon>Solirubrobacterales</taxon>
        <taxon>Baekduiaceae</taxon>
        <taxon>Svornostia</taxon>
    </lineage>
</organism>
<dbReference type="Gene3D" id="3.40.50.720">
    <property type="entry name" value="NAD(P)-binding Rossmann-like Domain"/>
    <property type="match status" value="1"/>
</dbReference>